<comment type="similarity">
    <text evidence="2">Belongs to the citrate synthase family.</text>
</comment>
<gene>
    <name evidence="5" type="ORF">CE154_010885</name>
</gene>
<dbReference type="InterPro" id="IPR016142">
    <property type="entry name" value="Citrate_synth-like_lrg_a-sub"/>
</dbReference>
<comment type="caution">
    <text evidence="5">The sequence shown here is derived from an EMBL/GenBank/DDBJ whole genome shotgun (WGS) entry which is preliminary data.</text>
</comment>
<evidence type="ECO:0000256" key="1">
    <source>
        <dbReference type="ARBA" id="ARBA00004751"/>
    </source>
</evidence>
<dbReference type="GO" id="GO:0005975">
    <property type="term" value="P:carbohydrate metabolic process"/>
    <property type="evidence" value="ECO:0007669"/>
    <property type="project" value="TreeGrafter"/>
</dbReference>
<dbReference type="SUPFAM" id="SSF48256">
    <property type="entry name" value="Citrate synthase"/>
    <property type="match status" value="1"/>
</dbReference>
<dbReference type="Gene3D" id="1.10.580.10">
    <property type="entry name" value="Citrate Synthase, domain 1"/>
    <property type="match status" value="1"/>
</dbReference>
<reference evidence="5 6" key="1">
    <citation type="submission" date="2018-09" db="EMBL/GenBank/DDBJ databases">
        <title>Genome comparison of Alicycliphilus sp. BQ1, a polyurethanolytic bacterium, with its closest phylogenetic relatives Alicycliphilus denitrificans BC and K601, unable to attack polyurethane.</title>
        <authorList>
            <person name="Loza-Tavera H."/>
            <person name="Lozano L."/>
            <person name="Cevallos M."/>
            <person name="Maya-Lucas O."/>
            <person name="Garcia-Mena J."/>
            <person name="Hernandez J."/>
        </authorList>
    </citation>
    <scope>NUCLEOTIDE SEQUENCE [LARGE SCALE GENOMIC DNA]</scope>
    <source>
        <strain evidence="5 6">BQ1</strain>
    </source>
</reference>
<dbReference type="AlphaFoldDB" id="A0A3R7LF76"/>
<organism evidence="5 6">
    <name type="scientific">Alicycliphilus denitrificans</name>
    <dbReference type="NCBI Taxonomy" id="179636"/>
    <lineage>
        <taxon>Bacteria</taxon>
        <taxon>Pseudomonadati</taxon>
        <taxon>Pseudomonadota</taxon>
        <taxon>Betaproteobacteria</taxon>
        <taxon>Burkholderiales</taxon>
        <taxon>Comamonadaceae</taxon>
        <taxon>Alicycliphilus</taxon>
    </lineage>
</organism>
<dbReference type="InterPro" id="IPR016143">
    <property type="entry name" value="Citrate_synth-like_sm_a-sub"/>
</dbReference>
<name>A0A3R7LF76_9BURK</name>
<dbReference type="GO" id="GO:0006099">
    <property type="term" value="P:tricarboxylic acid cycle"/>
    <property type="evidence" value="ECO:0007669"/>
    <property type="project" value="UniProtKB-UniPathway"/>
</dbReference>
<dbReference type="NCBIfam" id="NF004868">
    <property type="entry name" value="PRK06224.1-5"/>
    <property type="match status" value="1"/>
</dbReference>
<dbReference type="InterPro" id="IPR036969">
    <property type="entry name" value="Citrate_synthase_sf"/>
</dbReference>
<dbReference type="GO" id="GO:0005829">
    <property type="term" value="C:cytosol"/>
    <property type="evidence" value="ECO:0007669"/>
    <property type="project" value="TreeGrafter"/>
</dbReference>
<dbReference type="Gene3D" id="1.10.230.10">
    <property type="entry name" value="Cytochrome P450-Terp, domain 2"/>
    <property type="match status" value="1"/>
</dbReference>
<keyword evidence="4" id="KW-0808">Transferase</keyword>
<evidence type="ECO:0000256" key="4">
    <source>
        <dbReference type="ARBA" id="ARBA00022679"/>
    </source>
</evidence>
<dbReference type="CDD" id="cd06100">
    <property type="entry name" value="CCL_ACL-C"/>
    <property type="match status" value="1"/>
</dbReference>
<protein>
    <recommendedName>
        <fullName evidence="3">citrate synthase (unknown stereospecificity)</fullName>
        <ecNumber evidence="3">2.3.3.16</ecNumber>
    </recommendedName>
</protein>
<dbReference type="PANTHER" id="PTHR11739">
    <property type="entry name" value="CITRATE SYNTHASE"/>
    <property type="match status" value="1"/>
</dbReference>
<dbReference type="Proteomes" id="UP000216225">
    <property type="component" value="Unassembled WGS sequence"/>
</dbReference>
<dbReference type="PANTHER" id="PTHR11739:SF4">
    <property type="entry name" value="CITRATE SYNTHASE, PEROXISOMAL"/>
    <property type="match status" value="1"/>
</dbReference>
<dbReference type="Pfam" id="PF00285">
    <property type="entry name" value="Citrate_synt"/>
    <property type="match status" value="1"/>
</dbReference>
<dbReference type="RefSeq" id="WP_094438094.1">
    <property type="nucleotide sequence ID" value="NZ_NKDB02000002.1"/>
</dbReference>
<evidence type="ECO:0000256" key="3">
    <source>
        <dbReference type="ARBA" id="ARBA00012972"/>
    </source>
</evidence>
<sequence>MFKSYIGGGDADHIRIRGRDLVDDLLGKHDFVDVLCLAILGRFPDQRLRRVVNDSLVASIDHGLTPSALATRLTLHGAPESLQGAVAAGLLSAGSRFLGTVEVSARFMQEAMRALEAVDDPSDGQLRQLADAAVARSRAERRKIPGFGHPIHVHGDPRTERALRIAREDGYYGRHLRFAQHLAQSLSAAMGRPMPLNATGSKAAVLLDLGLDPEFGKALTLIGRVAGLVAHAFEERSRPIGQDLWDMAAAASESGEP</sequence>
<evidence type="ECO:0000313" key="6">
    <source>
        <dbReference type="Proteomes" id="UP000216225"/>
    </source>
</evidence>
<proteinExistence type="inferred from homology"/>
<evidence type="ECO:0000313" key="5">
    <source>
        <dbReference type="EMBL" id="RKJ96528.1"/>
    </source>
</evidence>
<evidence type="ECO:0000256" key="2">
    <source>
        <dbReference type="ARBA" id="ARBA00010566"/>
    </source>
</evidence>
<dbReference type="UniPathway" id="UPA00223">
    <property type="reaction ID" value="UER00717"/>
</dbReference>
<dbReference type="GO" id="GO:0036440">
    <property type="term" value="F:citrate synthase activity"/>
    <property type="evidence" value="ECO:0007669"/>
    <property type="project" value="UniProtKB-EC"/>
</dbReference>
<keyword evidence="5" id="KW-0456">Lyase</keyword>
<comment type="pathway">
    <text evidence="1">Carbohydrate metabolism; tricarboxylic acid cycle; isocitrate from oxaloacetate: step 1/2.</text>
</comment>
<dbReference type="InterPro" id="IPR002020">
    <property type="entry name" value="Citrate_synthase"/>
</dbReference>
<dbReference type="EC" id="2.3.3.16" evidence="3"/>
<accession>A0A3R7LF76</accession>
<dbReference type="GO" id="GO:0016829">
    <property type="term" value="F:lyase activity"/>
    <property type="evidence" value="ECO:0007669"/>
    <property type="project" value="UniProtKB-KW"/>
</dbReference>
<dbReference type="EMBL" id="NKDB02000002">
    <property type="protein sequence ID" value="RKJ96528.1"/>
    <property type="molecule type" value="Genomic_DNA"/>
</dbReference>